<keyword evidence="1" id="KW-0479">Metal-binding</keyword>
<dbReference type="Gene3D" id="1.10.8.10">
    <property type="entry name" value="DNA helicase RuvA subunit, C-terminal domain"/>
    <property type="match status" value="1"/>
</dbReference>
<dbReference type="InterPro" id="IPR051718">
    <property type="entry name" value="ARF_GTPase-activating"/>
</dbReference>
<name>A0A9P4MMT5_9PLEO</name>
<protein>
    <recommendedName>
        <fullName evidence="3">Arf-GAP domain-containing protein</fullName>
    </recommendedName>
</protein>
<dbReference type="InterPro" id="IPR001164">
    <property type="entry name" value="ArfGAP_dom"/>
</dbReference>
<feature type="domain" description="Arf-GAP" evidence="3">
    <location>
        <begin position="1"/>
        <end position="79"/>
    </location>
</feature>
<feature type="region of interest" description="Disordered" evidence="2">
    <location>
        <begin position="202"/>
        <end position="224"/>
    </location>
</feature>
<evidence type="ECO:0000313" key="4">
    <source>
        <dbReference type="EMBL" id="KAF2196282.1"/>
    </source>
</evidence>
<dbReference type="SUPFAM" id="SSF46934">
    <property type="entry name" value="UBA-like"/>
    <property type="match status" value="1"/>
</dbReference>
<feature type="compositionally biased region" description="Pro residues" evidence="2">
    <location>
        <begin position="385"/>
        <end position="394"/>
    </location>
</feature>
<feature type="region of interest" description="Disordered" evidence="2">
    <location>
        <begin position="245"/>
        <end position="264"/>
    </location>
</feature>
<reference evidence="4" key="1">
    <citation type="journal article" date="2020" name="Stud. Mycol.">
        <title>101 Dothideomycetes genomes: a test case for predicting lifestyles and emergence of pathogens.</title>
        <authorList>
            <person name="Haridas S."/>
            <person name="Albert R."/>
            <person name="Binder M."/>
            <person name="Bloem J."/>
            <person name="Labutti K."/>
            <person name="Salamov A."/>
            <person name="Andreopoulos B."/>
            <person name="Baker S."/>
            <person name="Barry K."/>
            <person name="Bills G."/>
            <person name="Bluhm B."/>
            <person name="Cannon C."/>
            <person name="Castanera R."/>
            <person name="Culley D."/>
            <person name="Daum C."/>
            <person name="Ezra D."/>
            <person name="Gonzalez J."/>
            <person name="Henrissat B."/>
            <person name="Kuo A."/>
            <person name="Liang C."/>
            <person name="Lipzen A."/>
            <person name="Lutzoni F."/>
            <person name="Magnuson J."/>
            <person name="Mondo S."/>
            <person name="Nolan M."/>
            <person name="Ohm R."/>
            <person name="Pangilinan J."/>
            <person name="Park H.-J."/>
            <person name="Ramirez L."/>
            <person name="Alfaro M."/>
            <person name="Sun H."/>
            <person name="Tritt A."/>
            <person name="Yoshinaga Y."/>
            <person name="Zwiers L.-H."/>
            <person name="Turgeon B."/>
            <person name="Goodwin S."/>
            <person name="Spatafora J."/>
            <person name="Crous P."/>
            <person name="Grigoriev I."/>
        </authorList>
    </citation>
    <scope>NUCLEOTIDE SEQUENCE</scope>
    <source>
        <strain evidence="4">ATCC 74209</strain>
    </source>
</reference>
<feature type="compositionally biased region" description="Polar residues" evidence="2">
    <location>
        <begin position="366"/>
        <end position="384"/>
    </location>
</feature>
<dbReference type="Gene3D" id="1.10.220.150">
    <property type="entry name" value="Arf GTPase activating protein"/>
    <property type="match status" value="1"/>
</dbReference>
<dbReference type="InterPro" id="IPR038508">
    <property type="entry name" value="ArfGAP_dom_sf"/>
</dbReference>
<feature type="region of interest" description="Disordered" evidence="2">
    <location>
        <begin position="525"/>
        <end position="580"/>
    </location>
</feature>
<dbReference type="Proteomes" id="UP000799536">
    <property type="component" value="Unassembled WGS sequence"/>
</dbReference>
<feature type="compositionally biased region" description="Low complexity" evidence="2">
    <location>
        <begin position="330"/>
        <end position="361"/>
    </location>
</feature>
<dbReference type="GO" id="GO:0005737">
    <property type="term" value="C:cytoplasm"/>
    <property type="evidence" value="ECO:0007669"/>
    <property type="project" value="TreeGrafter"/>
</dbReference>
<dbReference type="SMART" id="SM00165">
    <property type="entry name" value="UBA"/>
    <property type="match status" value="1"/>
</dbReference>
<dbReference type="PANTHER" id="PTHR45705:SF7">
    <property type="entry name" value="ACTIVATING PROTEIN FOR ARF, PUTATIVE (AFU_ORTHOLOGUE AFUA_4G09120)-RELATED"/>
    <property type="match status" value="1"/>
</dbReference>
<dbReference type="FunFam" id="1.10.8.10:FF:000081">
    <property type="entry name" value="GTPase activating protein for Arf"/>
    <property type="match status" value="1"/>
</dbReference>
<dbReference type="EMBL" id="ML994428">
    <property type="protein sequence ID" value="KAF2196282.1"/>
    <property type="molecule type" value="Genomic_DNA"/>
</dbReference>
<keyword evidence="1" id="KW-0863">Zinc-finger</keyword>
<dbReference type="GO" id="GO:0008270">
    <property type="term" value="F:zinc ion binding"/>
    <property type="evidence" value="ECO:0007669"/>
    <property type="project" value="UniProtKB-KW"/>
</dbReference>
<dbReference type="InterPro" id="IPR015940">
    <property type="entry name" value="UBA"/>
</dbReference>
<proteinExistence type="predicted"/>
<feature type="region of interest" description="Disordered" evidence="2">
    <location>
        <begin position="75"/>
        <end position="160"/>
    </location>
</feature>
<evidence type="ECO:0000256" key="1">
    <source>
        <dbReference type="PROSITE-ProRule" id="PRU00288"/>
    </source>
</evidence>
<dbReference type="PANTHER" id="PTHR45705">
    <property type="entry name" value="FI20236P1"/>
    <property type="match status" value="1"/>
</dbReference>
<feature type="region of interest" description="Disordered" evidence="2">
    <location>
        <begin position="330"/>
        <end position="420"/>
    </location>
</feature>
<dbReference type="InterPro" id="IPR037278">
    <property type="entry name" value="ARFGAP/RecO"/>
</dbReference>
<comment type="caution">
    <text evidence="4">The sequence shown here is derived from an EMBL/GenBank/DDBJ whole genome shotgun (WGS) entry which is preliminary data.</text>
</comment>
<keyword evidence="5" id="KW-1185">Reference proteome</keyword>
<feature type="compositionally biased region" description="Low complexity" evidence="2">
    <location>
        <begin position="400"/>
        <end position="416"/>
    </location>
</feature>
<feature type="compositionally biased region" description="Polar residues" evidence="2">
    <location>
        <begin position="83"/>
        <end position="95"/>
    </location>
</feature>
<dbReference type="Pfam" id="PF01412">
    <property type="entry name" value="ArfGap"/>
    <property type="match status" value="1"/>
</dbReference>
<feature type="compositionally biased region" description="Polar residues" evidence="2">
    <location>
        <begin position="543"/>
        <end position="555"/>
    </location>
</feature>
<feature type="compositionally biased region" description="Polar residues" evidence="2">
    <location>
        <begin position="151"/>
        <end position="160"/>
    </location>
</feature>
<organism evidence="4 5">
    <name type="scientific">Delitschia confertaspora ATCC 74209</name>
    <dbReference type="NCBI Taxonomy" id="1513339"/>
    <lineage>
        <taxon>Eukaryota</taxon>
        <taxon>Fungi</taxon>
        <taxon>Dikarya</taxon>
        <taxon>Ascomycota</taxon>
        <taxon>Pezizomycotina</taxon>
        <taxon>Dothideomycetes</taxon>
        <taxon>Pleosporomycetidae</taxon>
        <taxon>Pleosporales</taxon>
        <taxon>Delitschiaceae</taxon>
        <taxon>Delitschia</taxon>
    </lineage>
</organism>
<dbReference type="SMART" id="SM00105">
    <property type="entry name" value="ArfGap"/>
    <property type="match status" value="1"/>
</dbReference>
<sequence>MRCATLHRKLGTHVSKVKSLSMDKWDNAQVDNMKRIGNRESNKTFNPRNVKPQIPVDVDEVDSAMERFIRQKYEQRAFMNDSAPGTRQNTGSNSSVEDRPPPLPPKPSRRFGFGLQKSSTFPRNATPPISPGVGGFGDTTPPRLNKPSRVFGSSISTSSDGFESKLATLRDMGFPDDKRNTTVLKGLNGNIDKTVETLIRLGEQNPGPTGDSAPPPPAKSGANGITITRTQTEPASTTKFMNPFDALDTVAPPAPVAPAATQQPQPLTLQTQQFMSAGSYSQTASPANPYNPFLAQAQQQMQYPQHQAQQQAQQQQQQQQMQQMQQMQYQQQQPSIEQSFQNMQQSNLQQPDQQSQQPSLFPNRTGGYNQSPQYQQTNPFQHSFTPPPMPPMPQYPFYANQQQQPTPTSPTNGGNPFLKSARSQMFHPQQPQAMNPFLVNHSTPATPQSNVNPWQQQQQQQLNMLQPRQTGFDKSSIMALYNYPQLAPTRPEQVQTLPAPVPEATPAGPVPGSLNPFAATQNPLQGQAHTNNLGGTGVPGPSLTHQGTRHVSNESVDFAGLMGGRHSPDAFSGLSASYRR</sequence>
<keyword evidence="1" id="KW-0862">Zinc</keyword>
<dbReference type="GO" id="GO:0005096">
    <property type="term" value="F:GTPase activator activity"/>
    <property type="evidence" value="ECO:0007669"/>
    <property type="project" value="InterPro"/>
</dbReference>
<accession>A0A9P4MMT5</accession>
<evidence type="ECO:0000256" key="2">
    <source>
        <dbReference type="SAM" id="MobiDB-lite"/>
    </source>
</evidence>
<evidence type="ECO:0000259" key="3">
    <source>
        <dbReference type="PROSITE" id="PS50115"/>
    </source>
</evidence>
<dbReference type="OrthoDB" id="10266696at2759"/>
<dbReference type="InterPro" id="IPR009060">
    <property type="entry name" value="UBA-like_sf"/>
</dbReference>
<evidence type="ECO:0000313" key="5">
    <source>
        <dbReference type="Proteomes" id="UP000799536"/>
    </source>
</evidence>
<dbReference type="AlphaFoldDB" id="A0A9P4MMT5"/>
<dbReference type="SUPFAM" id="SSF57863">
    <property type="entry name" value="ArfGap/RecO-like zinc finger"/>
    <property type="match status" value="1"/>
</dbReference>
<dbReference type="PROSITE" id="PS50115">
    <property type="entry name" value="ARFGAP"/>
    <property type="match status" value="1"/>
</dbReference>
<gene>
    <name evidence="4" type="ORF">GQ43DRAFT_266256</name>
</gene>